<dbReference type="EMBL" id="BEGY01000025">
    <property type="protein sequence ID" value="GAX77511.1"/>
    <property type="molecule type" value="Genomic_DNA"/>
</dbReference>
<name>A0A250X376_9CHLO</name>
<dbReference type="OrthoDB" id="534837at2759"/>
<feature type="region of interest" description="Disordered" evidence="1">
    <location>
        <begin position="345"/>
        <end position="412"/>
    </location>
</feature>
<accession>A0A250X376</accession>
<sequence length="569" mass="62587">MLQISRLAASNVNFEPSYNLPSSGLTQDQKVHDEAKLTLSKIPRFKQALKNGNLTPLIVEEIGGFSRPSANPDKPGTTFQTPLETNTRTLFRDQFYITNQASIADRVSSPQFRNSAPHASGHKSMSAMSVADPRQQNVKPSTSPHVGPGYYHEDPLHAHTTGIPSFLELAIESHHMLPFSKDPGRASPAFSSLSREASKSQKLSPSAGMQFLPLDFDSWTRQKVGHFNTQPRNITAERWGSNVREPKALPVDQLYDTDNHRSCSAYLAAPYSPAYKTAFRSAIPRLVALPGGRKADPRILFRTHERLVATPASAGPGAYKGLEPPRFCSFNVALQSSEDYYSLASGTPEDTSYSEDARTLVSPSKSYRGASTGCGSLPQSPSKSSQSHQRPSASRAQTSGSQGTDGYINGLHSIGAETQGDMNGLVADYDWEIHAELLKQRYGSTGQNLPKGVPTAAALNHTDERDVVSGRHAVIAALTAKANDQTDMSSWEHPAAFYESQGQEVMQIEDFEYMQRKNIEQFHQLTFLRRKVPYKSLIKHHLTAASELKSARHKMNQAFFCALNTLLLK</sequence>
<feature type="compositionally biased region" description="Low complexity" evidence="1">
    <location>
        <begin position="376"/>
        <end position="394"/>
    </location>
</feature>
<feature type="region of interest" description="Disordered" evidence="1">
    <location>
        <begin position="108"/>
        <end position="146"/>
    </location>
</feature>
<protein>
    <submittedName>
        <fullName evidence="2">Uncharacterized protein</fullName>
    </submittedName>
</protein>
<feature type="compositionally biased region" description="Polar residues" evidence="1">
    <location>
        <begin position="134"/>
        <end position="144"/>
    </location>
</feature>
<dbReference type="Proteomes" id="UP000232323">
    <property type="component" value="Unassembled WGS sequence"/>
</dbReference>
<dbReference type="AlphaFoldDB" id="A0A250X376"/>
<evidence type="ECO:0000313" key="3">
    <source>
        <dbReference type="Proteomes" id="UP000232323"/>
    </source>
</evidence>
<proteinExistence type="predicted"/>
<feature type="region of interest" description="Disordered" evidence="1">
    <location>
        <begin position="180"/>
        <end position="204"/>
    </location>
</feature>
<organism evidence="2 3">
    <name type="scientific">Chlamydomonas eustigma</name>
    <dbReference type="NCBI Taxonomy" id="1157962"/>
    <lineage>
        <taxon>Eukaryota</taxon>
        <taxon>Viridiplantae</taxon>
        <taxon>Chlorophyta</taxon>
        <taxon>core chlorophytes</taxon>
        <taxon>Chlorophyceae</taxon>
        <taxon>CS clade</taxon>
        <taxon>Chlamydomonadales</taxon>
        <taxon>Chlamydomonadaceae</taxon>
        <taxon>Chlamydomonas</taxon>
    </lineage>
</organism>
<feature type="compositionally biased region" description="Polar residues" evidence="1">
    <location>
        <begin position="189"/>
        <end position="204"/>
    </location>
</feature>
<comment type="caution">
    <text evidence="2">The sequence shown here is derived from an EMBL/GenBank/DDBJ whole genome shotgun (WGS) entry which is preliminary data.</text>
</comment>
<feature type="compositionally biased region" description="Polar residues" evidence="1">
    <location>
        <begin position="395"/>
        <end position="404"/>
    </location>
</feature>
<gene>
    <name evidence="2" type="ORF">CEUSTIGMA_g4955.t1</name>
</gene>
<keyword evidence="3" id="KW-1185">Reference proteome</keyword>
<evidence type="ECO:0000313" key="2">
    <source>
        <dbReference type="EMBL" id="GAX77511.1"/>
    </source>
</evidence>
<reference evidence="2 3" key="1">
    <citation type="submission" date="2017-08" db="EMBL/GenBank/DDBJ databases">
        <title>Acidophilic green algal genome provides insights into adaptation to an acidic environment.</title>
        <authorList>
            <person name="Hirooka S."/>
            <person name="Hirose Y."/>
            <person name="Kanesaki Y."/>
            <person name="Higuchi S."/>
            <person name="Fujiwara T."/>
            <person name="Onuma R."/>
            <person name="Era A."/>
            <person name="Ohbayashi R."/>
            <person name="Uzuka A."/>
            <person name="Nozaki H."/>
            <person name="Yoshikawa H."/>
            <person name="Miyagishima S.Y."/>
        </authorList>
    </citation>
    <scope>NUCLEOTIDE SEQUENCE [LARGE SCALE GENOMIC DNA]</scope>
    <source>
        <strain evidence="2 3">NIES-2499</strain>
    </source>
</reference>
<evidence type="ECO:0000256" key="1">
    <source>
        <dbReference type="SAM" id="MobiDB-lite"/>
    </source>
</evidence>